<name>A0ABD2NVK9_9CUCU</name>
<comment type="caution">
    <text evidence="2">The sequence shown here is derived from an EMBL/GenBank/DDBJ whole genome shotgun (WGS) entry which is preliminary data.</text>
</comment>
<keyword evidence="3" id="KW-1185">Reference proteome</keyword>
<feature type="transmembrane region" description="Helical" evidence="1">
    <location>
        <begin position="108"/>
        <end position="127"/>
    </location>
</feature>
<dbReference type="Proteomes" id="UP001516400">
    <property type="component" value="Unassembled WGS sequence"/>
</dbReference>
<sequence length="133" mass="15062">MPDSIDKVRNYVTPFEDGFVLSYAAAELWENNRMRIEIVYIQLIAPLIPIALHISNRDYKNALEYVILGSIISFIAASILCGCIYGILAACVYGIATHLHLWTQVDDIMPPVMAKNYLMCVFSFLLLHSLEHI</sequence>
<evidence type="ECO:0000313" key="2">
    <source>
        <dbReference type="EMBL" id="KAL3282447.1"/>
    </source>
</evidence>
<keyword evidence="1" id="KW-0472">Membrane</keyword>
<protein>
    <submittedName>
        <fullName evidence="2">Uncharacterized protein</fullName>
    </submittedName>
</protein>
<keyword evidence="1" id="KW-1133">Transmembrane helix</keyword>
<evidence type="ECO:0000256" key="1">
    <source>
        <dbReference type="SAM" id="Phobius"/>
    </source>
</evidence>
<dbReference type="AlphaFoldDB" id="A0ABD2NVK9"/>
<gene>
    <name evidence="2" type="ORF">HHI36_005633</name>
</gene>
<dbReference type="EMBL" id="JABFTP020000144">
    <property type="protein sequence ID" value="KAL3282447.1"/>
    <property type="molecule type" value="Genomic_DNA"/>
</dbReference>
<proteinExistence type="predicted"/>
<keyword evidence="1" id="KW-0812">Transmembrane</keyword>
<evidence type="ECO:0000313" key="3">
    <source>
        <dbReference type="Proteomes" id="UP001516400"/>
    </source>
</evidence>
<organism evidence="2 3">
    <name type="scientific">Cryptolaemus montrouzieri</name>
    <dbReference type="NCBI Taxonomy" id="559131"/>
    <lineage>
        <taxon>Eukaryota</taxon>
        <taxon>Metazoa</taxon>
        <taxon>Ecdysozoa</taxon>
        <taxon>Arthropoda</taxon>
        <taxon>Hexapoda</taxon>
        <taxon>Insecta</taxon>
        <taxon>Pterygota</taxon>
        <taxon>Neoptera</taxon>
        <taxon>Endopterygota</taxon>
        <taxon>Coleoptera</taxon>
        <taxon>Polyphaga</taxon>
        <taxon>Cucujiformia</taxon>
        <taxon>Coccinelloidea</taxon>
        <taxon>Coccinellidae</taxon>
        <taxon>Scymninae</taxon>
        <taxon>Scymnini</taxon>
        <taxon>Cryptolaemus</taxon>
    </lineage>
</organism>
<accession>A0ABD2NVK9</accession>
<feature type="transmembrane region" description="Helical" evidence="1">
    <location>
        <begin position="66"/>
        <end position="96"/>
    </location>
</feature>
<reference evidence="2 3" key="1">
    <citation type="journal article" date="2021" name="BMC Biol.">
        <title>Horizontally acquired antibacterial genes associated with adaptive radiation of ladybird beetles.</title>
        <authorList>
            <person name="Li H.S."/>
            <person name="Tang X.F."/>
            <person name="Huang Y.H."/>
            <person name="Xu Z.Y."/>
            <person name="Chen M.L."/>
            <person name="Du X.Y."/>
            <person name="Qiu B.Y."/>
            <person name="Chen P.T."/>
            <person name="Zhang W."/>
            <person name="Slipinski A."/>
            <person name="Escalona H.E."/>
            <person name="Waterhouse R.M."/>
            <person name="Zwick A."/>
            <person name="Pang H."/>
        </authorList>
    </citation>
    <scope>NUCLEOTIDE SEQUENCE [LARGE SCALE GENOMIC DNA]</scope>
    <source>
        <strain evidence="2">SYSU2018</strain>
    </source>
</reference>